<evidence type="ECO:0000256" key="2">
    <source>
        <dbReference type="SAM" id="Phobius"/>
    </source>
</evidence>
<dbReference type="EMBL" id="BQMJ01000021">
    <property type="protein sequence ID" value="GJQ11121.1"/>
    <property type="molecule type" value="Genomic_DNA"/>
</dbReference>
<feature type="region of interest" description="Disordered" evidence="1">
    <location>
        <begin position="94"/>
        <end position="120"/>
    </location>
</feature>
<keyword evidence="2" id="KW-1133">Transmembrane helix</keyword>
<keyword evidence="2" id="KW-0472">Membrane</keyword>
<dbReference type="PANTHER" id="PTHR21780:SF0">
    <property type="entry name" value="TRANSMEMBRANE PROTEIN 209"/>
    <property type="match status" value="1"/>
</dbReference>
<dbReference type="OrthoDB" id="509821at2759"/>
<reference evidence="3" key="2">
    <citation type="submission" date="2022-01" db="EMBL/GenBank/DDBJ databases">
        <authorList>
            <person name="Hirooka S."/>
            <person name="Miyagishima S.Y."/>
        </authorList>
    </citation>
    <scope>NUCLEOTIDE SEQUENCE</scope>
    <source>
        <strain evidence="3">NBRC 102759</strain>
    </source>
</reference>
<organism evidence="3 4">
    <name type="scientific">Galdieria partita</name>
    <dbReference type="NCBI Taxonomy" id="83374"/>
    <lineage>
        <taxon>Eukaryota</taxon>
        <taxon>Rhodophyta</taxon>
        <taxon>Bangiophyceae</taxon>
        <taxon>Galdieriales</taxon>
        <taxon>Galdieriaceae</taxon>
        <taxon>Galdieria</taxon>
    </lineage>
</organism>
<protein>
    <submittedName>
        <fullName evidence="3">Uncharacterized protein</fullName>
    </submittedName>
</protein>
<feature type="transmembrane region" description="Helical" evidence="2">
    <location>
        <begin position="65"/>
        <end position="85"/>
    </location>
</feature>
<name>A0A9C7PVE6_9RHOD</name>
<evidence type="ECO:0000256" key="1">
    <source>
        <dbReference type="SAM" id="MobiDB-lite"/>
    </source>
</evidence>
<gene>
    <name evidence="3" type="ORF">GpartN1_g2912.t1</name>
</gene>
<dbReference type="Proteomes" id="UP001061958">
    <property type="component" value="Unassembled WGS sequence"/>
</dbReference>
<keyword evidence="2" id="KW-0812">Transmembrane</keyword>
<dbReference type="GO" id="GO:0016020">
    <property type="term" value="C:membrane"/>
    <property type="evidence" value="ECO:0007669"/>
    <property type="project" value="TreeGrafter"/>
</dbReference>
<proteinExistence type="predicted"/>
<comment type="caution">
    <text evidence="3">The sequence shown here is derived from an EMBL/GenBank/DDBJ whole genome shotgun (WGS) entry which is preliminary data.</text>
</comment>
<evidence type="ECO:0000313" key="4">
    <source>
        <dbReference type="Proteomes" id="UP001061958"/>
    </source>
</evidence>
<dbReference type="InterPro" id="IPR019176">
    <property type="entry name" value="Cytochrome_B561-rel"/>
</dbReference>
<accession>A0A9C7PVE6</accession>
<feature type="region of interest" description="Disordered" evidence="1">
    <location>
        <begin position="1"/>
        <end position="31"/>
    </location>
</feature>
<evidence type="ECO:0000313" key="3">
    <source>
        <dbReference type="EMBL" id="GJQ11121.1"/>
    </source>
</evidence>
<dbReference type="PANTHER" id="PTHR21780">
    <property type="entry name" value="TRANSMEMBRANE PROTEIN 209"/>
    <property type="match status" value="1"/>
</dbReference>
<dbReference type="AlphaFoldDB" id="A0A9C7PVE6"/>
<feature type="compositionally biased region" description="Polar residues" evidence="1">
    <location>
        <begin position="1"/>
        <end position="24"/>
    </location>
</feature>
<keyword evidence="4" id="KW-1185">Reference proteome</keyword>
<sequence length="463" mass="53537">MAKSNLSGTHFSSPTRWESPQLHQTQRDSRMKRTRQQTFRKSFLFLIFFCFFVLFRLLFEWKSVVDIFILCTLTGFILQLGSLLIPQTKVDSPSLTRKPVQVSSSPMARNNSPSEDKFPTSFRERDSFSSFSFGLESNPTEYLKPFRRDTSVSSHSPLREENIVYHSSHSPIRHTTSVLPYFHSISPSLSDNAIWLKHRTISGYPITNEDIERCRGWIVQRVIRPFIARIIPFKDSIPYLSSFSEFDQNSFHSIDQLYPLPPVRDAKEEFFYLNRYLCMDSYPSAGEYIFERLLQLSKDYYMSLYSYSDWKLDENTWSLSMNIPSDAEIVLYVVSCFIDEVIQRCSSASNLVSVGPFSKRHIDFSFPSPLIRSHGNESLLYKLGGWKYRSGAVVCYLQRRPPLFALIGQEGKCLSIPMGRTNVFAAIVGLFKLIDEYFDGQLFQVSLDSPYLGMKDGWESSFV</sequence>
<feature type="transmembrane region" description="Helical" evidence="2">
    <location>
        <begin position="42"/>
        <end position="59"/>
    </location>
</feature>
<feature type="compositionally biased region" description="Polar residues" evidence="1">
    <location>
        <begin position="94"/>
        <end position="113"/>
    </location>
</feature>
<reference evidence="3" key="1">
    <citation type="journal article" date="2022" name="Proc. Natl. Acad. Sci. U.S.A.">
        <title>Life cycle and functional genomics of the unicellular red alga Galdieria for elucidating algal and plant evolution and industrial use.</title>
        <authorList>
            <person name="Hirooka S."/>
            <person name="Itabashi T."/>
            <person name="Ichinose T.M."/>
            <person name="Onuma R."/>
            <person name="Fujiwara T."/>
            <person name="Yamashita S."/>
            <person name="Jong L.W."/>
            <person name="Tomita R."/>
            <person name="Iwane A.H."/>
            <person name="Miyagishima S.Y."/>
        </authorList>
    </citation>
    <scope>NUCLEOTIDE SEQUENCE</scope>
    <source>
        <strain evidence="3">NBRC 102759</strain>
    </source>
</reference>